<organism evidence="1 2">
    <name type="scientific">Camellia lanceoleosa</name>
    <dbReference type="NCBI Taxonomy" id="1840588"/>
    <lineage>
        <taxon>Eukaryota</taxon>
        <taxon>Viridiplantae</taxon>
        <taxon>Streptophyta</taxon>
        <taxon>Embryophyta</taxon>
        <taxon>Tracheophyta</taxon>
        <taxon>Spermatophyta</taxon>
        <taxon>Magnoliopsida</taxon>
        <taxon>eudicotyledons</taxon>
        <taxon>Gunneridae</taxon>
        <taxon>Pentapetalae</taxon>
        <taxon>asterids</taxon>
        <taxon>Ericales</taxon>
        <taxon>Theaceae</taxon>
        <taxon>Camellia</taxon>
    </lineage>
</organism>
<accession>A0ACC0F7L1</accession>
<dbReference type="EMBL" id="CM045768">
    <property type="protein sequence ID" value="KAI7983391.1"/>
    <property type="molecule type" value="Genomic_DNA"/>
</dbReference>
<evidence type="ECO:0000313" key="2">
    <source>
        <dbReference type="Proteomes" id="UP001060215"/>
    </source>
</evidence>
<evidence type="ECO:0000313" key="1">
    <source>
        <dbReference type="EMBL" id="KAI7983391.1"/>
    </source>
</evidence>
<name>A0ACC0F7L1_9ERIC</name>
<gene>
    <name evidence="1" type="ORF">LOK49_LG15G01998</name>
</gene>
<protein>
    <submittedName>
        <fullName evidence="1">Uncharacterized protein</fullName>
    </submittedName>
</protein>
<dbReference type="Proteomes" id="UP001060215">
    <property type="component" value="Chromosome 11"/>
</dbReference>
<keyword evidence="2" id="KW-1185">Reference proteome</keyword>
<reference evidence="1 2" key="1">
    <citation type="journal article" date="2022" name="Plant J.">
        <title>Chromosome-level genome of Camellia lanceoleosa provides a valuable resource for understanding genome evolution and self-incompatibility.</title>
        <authorList>
            <person name="Gong W."/>
            <person name="Xiao S."/>
            <person name="Wang L."/>
            <person name="Liao Z."/>
            <person name="Chang Y."/>
            <person name="Mo W."/>
            <person name="Hu G."/>
            <person name="Li W."/>
            <person name="Zhao G."/>
            <person name="Zhu H."/>
            <person name="Hu X."/>
            <person name="Ji K."/>
            <person name="Xiang X."/>
            <person name="Song Q."/>
            <person name="Yuan D."/>
            <person name="Jin S."/>
            <person name="Zhang L."/>
        </authorList>
    </citation>
    <scope>NUCLEOTIDE SEQUENCE [LARGE SCALE GENOMIC DNA]</scope>
    <source>
        <strain evidence="1">SQ_2022a</strain>
    </source>
</reference>
<comment type="caution">
    <text evidence="1">The sequence shown here is derived from an EMBL/GenBank/DDBJ whole genome shotgun (WGS) entry which is preliminary data.</text>
</comment>
<sequence length="153" mass="17231">MQAHGRGLYIPVWQQNQSPVANPSMQAHGRGRYIPVWQRNQSPVASPSMQAHGRAQYIPNPWNLTDTRTSSTERAWKDASPNCFPAMSAQQFENEKEVPWVNAFGCGGERQECDVGLCALWVSLMQFVGNVMAQCTSLLDIWLNLQPYSYSKV</sequence>
<proteinExistence type="predicted"/>